<accession>A0A6A5KEY7</accession>
<feature type="chain" id="PRO_5025557442" evidence="1">
    <location>
        <begin position="21"/>
        <end position="290"/>
    </location>
</feature>
<name>A0A6A5KEY7_9PLEO</name>
<keyword evidence="3" id="KW-1185">Reference proteome</keyword>
<dbReference type="Proteomes" id="UP000800040">
    <property type="component" value="Unassembled WGS sequence"/>
</dbReference>
<gene>
    <name evidence="2" type="ORF">BDW02DRAFT_570441</name>
</gene>
<evidence type="ECO:0000313" key="2">
    <source>
        <dbReference type="EMBL" id="KAF1833034.1"/>
    </source>
</evidence>
<proteinExistence type="predicted"/>
<dbReference type="AlphaFoldDB" id="A0A6A5KEY7"/>
<keyword evidence="1" id="KW-0732">Signal</keyword>
<feature type="signal peptide" evidence="1">
    <location>
        <begin position="1"/>
        <end position="20"/>
    </location>
</feature>
<dbReference type="EMBL" id="ML975326">
    <property type="protein sequence ID" value="KAF1833034.1"/>
    <property type="molecule type" value="Genomic_DNA"/>
</dbReference>
<organism evidence="2 3">
    <name type="scientific">Decorospora gaudefroyi</name>
    <dbReference type="NCBI Taxonomy" id="184978"/>
    <lineage>
        <taxon>Eukaryota</taxon>
        <taxon>Fungi</taxon>
        <taxon>Dikarya</taxon>
        <taxon>Ascomycota</taxon>
        <taxon>Pezizomycotina</taxon>
        <taxon>Dothideomycetes</taxon>
        <taxon>Pleosporomycetidae</taxon>
        <taxon>Pleosporales</taxon>
        <taxon>Pleosporineae</taxon>
        <taxon>Pleosporaceae</taxon>
        <taxon>Decorospora</taxon>
    </lineage>
</organism>
<evidence type="ECO:0000256" key="1">
    <source>
        <dbReference type="SAM" id="SignalP"/>
    </source>
</evidence>
<evidence type="ECO:0000313" key="3">
    <source>
        <dbReference type="Proteomes" id="UP000800040"/>
    </source>
</evidence>
<sequence>MRPSWSSLFVFATLAPGSLSLPTADEPVNSLEKRAYPLGSQLQGIAHGYLEEQWNPNVDMAVLTEQSIRDASRKENALIPDQAYRDYQSRAVPLFDLVKGYARHANWNSDAAWSQDFIAADKISALSRNLITFIETNYEWYQSTGIVRQVAGALILGFTKERMALQRYRRDSYQVSLLVEALRRDAGRIVGAMDALDRYIVDKTRPWCQVIKERFASGCYHVDLRLWSPEQNNFYRNNWSDCCNKQCEATEDRAEAECLVRRDRYTAEWRDYLLGPGYKEFKSRVNALRN</sequence>
<reference evidence="2" key="1">
    <citation type="submission" date="2020-01" db="EMBL/GenBank/DDBJ databases">
        <authorList>
            <consortium name="DOE Joint Genome Institute"/>
            <person name="Haridas S."/>
            <person name="Albert R."/>
            <person name="Binder M."/>
            <person name="Bloem J."/>
            <person name="Labutti K."/>
            <person name="Salamov A."/>
            <person name="Andreopoulos B."/>
            <person name="Baker S.E."/>
            <person name="Barry K."/>
            <person name="Bills G."/>
            <person name="Bluhm B.H."/>
            <person name="Cannon C."/>
            <person name="Castanera R."/>
            <person name="Culley D.E."/>
            <person name="Daum C."/>
            <person name="Ezra D."/>
            <person name="Gonzalez J.B."/>
            <person name="Henrissat B."/>
            <person name="Kuo A."/>
            <person name="Liang C."/>
            <person name="Lipzen A."/>
            <person name="Lutzoni F."/>
            <person name="Magnuson J."/>
            <person name="Mondo S."/>
            <person name="Nolan M."/>
            <person name="Ohm R."/>
            <person name="Pangilinan J."/>
            <person name="Park H.-J."/>
            <person name="Ramirez L."/>
            <person name="Alfaro M."/>
            <person name="Sun H."/>
            <person name="Tritt A."/>
            <person name="Yoshinaga Y."/>
            <person name="Zwiers L.-H."/>
            <person name="Turgeon B.G."/>
            <person name="Goodwin S.B."/>
            <person name="Spatafora J.W."/>
            <person name="Crous P.W."/>
            <person name="Grigoriev I.V."/>
        </authorList>
    </citation>
    <scope>NUCLEOTIDE SEQUENCE</scope>
    <source>
        <strain evidence="2">P77</strain>
    </source>
</reference>
<protein>
    <submittedName>
        <fullName evidence="2">Uncharacterized protein</fullName>
    </submittedName>
</protein>